<dbReference type="KEGG" id="ruj:E5Z56_01600"/>
<dbReference type="Gene3D" id="1.20.1260.100">
    <property type="entry name" value="TspO/MBR protein"/>
    <property type="match status" value="1"/>
</dbReference>
<dbReference type="EMBL" id="CP039381">
    <property type="protein sequence ID" value="QCT06142.1"/>
    <property type="molecule type" value="Genomic_DNA"/>
</dbReference>
<dbReference type="GO" id="GO:0033013">
    <property type="term" value="P:tetrapyrrole metabolic process"/>
    <property type="evidence" value="ECO:0007669"/>
    <property type="project" value="UniProtKB-ARBA"/>
</dbReference>
<protein>
    <submittedName>
        <fullName evidence="7">Tryptophan-rich sensory protein</fullName>
    </submittedName>
</protein>
<dbReference type="FunFam" id="1.20.1260.100:FF:000001">
    <property type="entry name" value="translocator protein 2"/>
    <property type="match status" value="1"/>
</dbReference>
<feature type="transmembrane region" description="Helical" evidence="6">
    <location>
        <begin position="64"/>
        <end position="84"/>
    </location>
</feature>
<feature type="transmembrane region" description="Helical" evidence="6">
    <location>
        <begin position="152"/>
        <end position="171"/>
    </location>
</feature>
<evidence type="ECO:0000256" key="5">
    <source>
        <dbReference type="ARBA" id="ARBA00023136"/>
    </source>
</evidence>
<accession>A0A4P8XU66</accession>
<dbReference type="Pfam" id="PF03073">
    <property type="entry name" value="TspO_MBR"/>
    <property type="match status" value="1"/>
</dbReference>
<dbReference type="InterPro" id="IPR038330">
    <property type="entry name" value="TspO/MBR-related_sf"/>
</dbReference>
<dbReference type="OrthoDB" id="9795496at2"/>
<evidence type="ECO:0000256" key="1">
    <source>
        <dbReference type="ARBA" id="ARBA00004141"/>
    </source>
</evidence>
<evidence type="ECO:0000313" key="7">
    <source>
        <dbReference type="EMBL" id="QCT06142.1"/>
    </source>
</evidence>
<keyword evidence="5 6" id="KW-0472">Membrane</keyword>
<feature type="transmembrane region" description="Helical" evidence="6">
    <location>
        <begin position="25"/>
        <end position="44"/>
    </location>
</feature>
<evidence type="ECO:0000256" key="4">
    <source>
        <dbReference type="ARBA" id="ARBA00022989"/>
    </source>
</evidence>
<dbReference type="Proteomes" id="UP000301475">
    <property type="component" value="Chromosome"/>
</dbReference>
<feature type="transmembrane region" description="Helical" evidence="6">
    <location>
        <begin position="96"/>
        <end position="116"/>
    </location>
</feature>
<gene>
    <name evidence="7" type="ORF">E5Z56_01600</name>
</gene>
<comment type="subcellular location">
    <subcellularLocation>
        <location evidence="1">Membrane</location>
        <topology evidence="1">Multi-pass membrane protein</topology>
    </subcellularLocation>
</comment>
<name>A0A4P8XU66_9FIRM</name>
<dbReference type="PANTHER" id="PTHR10057">
    <property type="entry name" value="PERIPHERAL-TYPE BENZODIAZEPINE RECEPTOR"/>
    <property type="match status" value="1"/>
</dbReference>
<dbReference type="CDD" id="cd15904">
    <property type="entry name" value="TSPO_MBR"/>
    <property type="match status" value="1"/>
</dbReference>
<keyword evidence="3 6" id="KW-0812">Transmembrane</keyword>
<dbReference type="AlphaFoldDB" id="A0A4P8XU66"/>
<comment type="similarity">
    <text evidence="2">Belongs to the TspO/BZRP family.</text>
</comment>
<evidence type="ECO:0000256" key="3">
    <source>
        <dbReference type="ARBA" id="ARBA00022692"/>
    </source>
</evidence>
<dbReference type="InterPro" id="IPR004307">
    <property type="entry name" value="TspO_MBR"/>
</dbReference>
<evidence type="ECO:0000313" key="8">
    <source>
        <dbReference type="Proteomes" id="UP000301475"/>
    </source>
</evidence>
<keyword evidence="8" id="KW-1185">Reference proteome</keyword>
<feature type="transmembrane region" description="Helical" evidence="6">
    <location>
        <begin position="122"/>
        <end position="140"/>
    </location>
</feature>
<dbReference type="PIRSF" id="PIRSF005859">
    <property type="entry name" value="PBR"/>
    <property type="match status" value="1"/>
</dbReference>
<keyword evidence="4 6" id="KW-1133">Transmembrane helix</keyword>
<proteinExistence type="inferred from homology"/>
<dbReference type="PANTHER" id="PTHR10057:SF0">
    <property type="entry name" value="TRANSLOCATOR PROTEIN"/>
    <property type="match status" value="1"/>
</dbReference>
<organism evidence="7 8">
    <name type="scientific">Ruminococcus bovis</name>
    <dbReference type="NCBI Taxonomy" id="2564099"/>
    <lineage>
        <taxon>Bacteria</taxon>
        <taxon>Bacillati</taxon>
        <taxon>Bacillota</taxon>
        <taxon>Clostridia</taxon>
        <taxon>Eubacteriales</taxon>
        <taxon>Oscillospiraceae</taxon>
        <taxon>Ruminococcus</taxon>
    </lineage>
</organism>
<evidence type="ECO:0000256" key="6">
    <source>
        <dbReference type="SAM" id="Phobius"/>
    </source>
</evidence>
<sequence>MRKFTHNNDIHFIGRGNKMIKLKNYIISLIISIGIGQISGFLTKNASKNFSSNFNQSALTPPDWVFPVVWVILFFLMGISATLVYESHCKYKKYGLLIYGVQLAFNFLWSMLFFLGEQFVLSFGWLTILILMVVGMILLFYKCNKIAGYLQIPYLVWLCFAMYLNYIVVILN</sequence>
<dbReference type="GO" id="GO:0016020">
    <property type="term" value="C:membrane"/>
    <property type="evidence" value="ECO:0007669"/>
    <property type="project" value="UniProtKB-SubCell"/>
</dbReference>
<reference evidence="7 8" key="1">
    <citation type="submission" date="2019-04" db="EMBL/GenBank/DDBJ databases">
        <authorList>
            <person name="Embree M."/>
            <person name="Gaffney J.R."/>
        </authorList>
    </citation>
    <scope>NUCLEOTIDE SEQUENCE [LARGE SCALE GENOMIC DNA]</scope>
    <source>
        <strain evidence="7 8">JE7A12</strain>
    </source>
</reference>
<evidence type="ECO:0000256" key="2">
    <source>
        <dbReference type="ARBA" id="ARBA00007524"/>
    </source>
</evidence>